<gene>
    <name evidence="2" type="ORF">IAA72_03070</name>
</gene>
<feature type="transmembrane region" description="Helical" evidence="1">
    <location>
        <begin position="368"/>
        <end position="389"/>
    </location>
</feature>
<dbReference type="GO" id="GO:0016020">
    <property type="term" value="C:membrane"/>
    <property type="evidence" value="ECO:0007669"/>
    <property type="project" value="InterPro"/>
</dbReference>
<feature type="transmembrane region" description="Helical" evidence="1">
    <location>
        <begin position="100"/>
        <end position="126"/>
    </location>
</feature>
<evidence type="ECO:0000313" key="2">
    <source>
        <dbReference type="EMBL" id="MBO8468750.1"/>
    </source>
</evidence>
<feature type="transmembrane region" description="Helical" evidence="1">
    <location>
        <begin position="233"/>
        <end position="252"/>
    </location>
</feature>
<dbReference type="PANTHER" id="PTHR36178">
    <property type="entry name" value="SLR0625 PROTEIN"/>
    <property type="match status" value="1"/>
</dbReference>
<proteinExistence type="predicted"/>
<dbReference type="Proteomes" id="UP000810292">
    <property type="component" value="Unassembled WGS sequence"/>
</dbReference>
<feature type="transmembrane region" description="Helical" evidence="1">
    <location>
        <begin position="6"/>
        <end position="24"/>
    </location>
</feature>
<keyword evidence="1" id="KW-1133">Transmembrane helix</keyword>
<feature type="transmembrane region" description="Helical" evidence="1">
    <location>
        <begin position="166"/>
        <end position="190"/>
    </location>
</feature>
<dbReference type="GO" id="GO:0015501">
    <property type="term" value="F:glutamate:sodium symporter activity"/>
    <property type="evidence" value="ECO:0007669"/>
    <property type="project" value="InterPro"/>
</dbReference>
<reference evidence="2" key="1">
    <citation type="submission" date="2020-10" db="EMBL/GenBank/DDBJ databases">
        <authorList>
            <person name="Gilroy R."/>
        </authorList>
    </citation>
    <scope>NUCLEOTIDE SEQUENCE</scope>
    <source>
        <strain evidence="2">14700</strain>
    </source>
</reference>
<dbReference type="InterPro" id="IPR000992">
    <property type="entry name" value="SRP1_TIP1"/>
</dbReference>
<organism evidence="2 3">
    <name type="scientific">Candidatus Ornithospirochaeta stercoravium</name>
    <dbReference type="NCBI Taxonomy" id="2840897"/>
    <lineage>
        <taxon>Bacteria</taxon>
        <taxon>Pseudomonadati</taxon>
        <taxon>Spirochaetota</taxon>
        <taxon>Spirochaetia</taxon>
        <taxon>Spirochaetales</taxon>
        <taxon>Spirochaetaceae</taxon>
        <taxon>Spirochaetaceae incertae sedis</taxon>
        <taxon>Candidatus Ornithospirochaeta</taxon>
    </lineage>
</organism>
<dbReference type="PANTHER" id="PTHR36178:SF1">
    <property type="entry name" value="SODIUM_GLUTAMATE SYMPORTER"/>
    <property type="match status" value="1"/>
</dbReference>
<evidence type="ECO:0000313" key="3">
    <source>
        <dbReference type="Proteomes" id="UP000810292"/>
    </source>
</evidence>
<feature type="transmembrane region" description="Helical" evidence="1">
    <location>
        <begin position="258"/>
        <end position="288"/>
    </location>
</feature>
<sequence length="473" mass="51252">MDFGYVLNLGAVSVALLIGALLRAKVPFLQRFLIPSSIIGGFFLLFFYNFAAPQLGLDSTVLDQLMYHLLNVSFIAMALRNPSDDKPKDGSGRKAFFQNVAAIFGQYGLQCFFGLLATLVMMVTVFPDLFPAIGLTLPLGFELGPGQAYSMTAPWEPLGFEGGTSVGLAMAAAGFIVGSIGGVILINIGIRKGWLDKKHAEALRTRSLFSGFLPKGGSREGSRLTSEGESIDTLSYHVALIMASYLLSWAMLTVVEKLLLLIGPAGAEIASTLWGINFIFSMFAAAIVRKIMVAAGISYTIDNGTMNRINGLSVDLTVACCLGAISLTALASYFVPVLVLIVVGIIITCFILPWYSSRLYSDYAFLRMLVLFGTATGTLPTGLSLLRVVDPDFETPVARDYAYASGMVFVFVFPLILFVNLPAYSYSQNNPALFYTMLAITGVYTLIFIAVYKILAGKKAFKKMGTFFYTENN</sequence>
<keyword evidence="1" id="KW-0812">Transmembrane</keyword>
<keyword evidence="1" id="KW-0472">Membrane</keyword>
<dbReference type="InterPro" id="IPR004445">
    <property type="entry name" value="GltS"/>
</dbReference>
<feature type="transmembrane region" description="Helical" evidence="1">
    <location>
        <begin position="309"/>
        <end position="327"/>
    </location>
</feature>
<dbReference type="GO" id="GO:0015813">
    <property type="term" value="P:L-glutamate transmembrane transport"/>
    <property type="evidence" value="ECO:0007669"/>
    <property type="project" value="InterPro"/>
</dbReference>
<feature type="transmembrane region" description="Helical" evidence="1">
    <location>
        <begin position="333"/>
        <end position="356"/>
    </location>
</feature>
<dbReference type="Pfam" id="PF03616">
    <property type="entry name" value="Glt_symporter"/>
    <property type="match status" value="1"/>
</dbReference>
<dbReference type="AlphaFoldDB" id="A0A9D9IAG7"/>
<feature type="transmembrane region" description="Helical" evidence="1">
    <location>
        <begin position="433"/>
        <end position="455"/>
    </location>
</feature>
<evidence type="ECO:0000256" key="1">
    <source>
        <dbReference type="SAM" id="Phobius"/>
    </source>
</evidence>
<feature type="transmembrane region" description="Helical" evidence="1">
    <location>
        <begin position="31"/>
        <end position="49"/>
    </location>
</feature>
<dbReference type="PROSITE" id="PS00724">
    <property type="entry name" value="SRP1_TIP1"/>
    <property type="match status" value="1"/>
</dbReference>
<reference evidence="2" key="2">
    <citation type="journal article" date="2021" name="PeerJ">
        <title>Extensive microbial diversity within the chicken gut microbiome revealed by metagenomics and culture.</title>
        <authorList>
            <person name="Gilroy R."/>
            <person name="Ravi A."/>
            <person name="Getino M."/>
            <person name="Pursley I."/>
            <person name="Horton D.L."/>
            <person name="Alikhan N.F."/>
            <person name="Baker D."/>
            <person name="Gharbi K."/>
            <person name="Hall N."/>
            <person name="Watson M."/>
            <person name="Adriaenssens E.M."/>
            <person name="Foster-Nyarko E."/>
            <person name="Jarju S."/>
            <person name="Secka A."/>
            <person name="Antonio M."/>
            <person name="Oren A."/>
            <person name="Chaudhuri R.R."/>
            <person name="La Ragione R."/>
            <person name="Hildebrand F."/>
            <person name="Pallen M.J."/>
        </authorList>
    </citation>
    <scope>NUCLEOTIDE SEQUENCE</scope>
    <source>
        <strain evidence="2">14700</strain>
    </source>
</reference>
<comment type="caution">
    <text evidence="2">The sequence shown here is derived from an EMBL/GenBank/DDBJ whole genome shotgun (WGS) entry which is preliminary data.</text>
</comment>
<dbReference type="EMBL" id="JADIMF010000049">
    <property type="protein sequence ID" value="MBO8468750.1"/>
    <property type="molecule type" value="Genomic_DNA"/>
</dbReference>
<accession>A0A9D9IAG7</accession>
<feature type="transmembrane region" description="Helical" evidence="1">
    <location>
        <begin position="401"/>
        <end position="421"/>
    </location>
</feature>
<name>A0A9D9IAG7_9SPIO</name>
<protein>
    <submittedName>
        <fullName evidence="2">Sodium:glutamate symporter</fullName>
    </submittedName>
</protein>